<proteinExistence type="predicted"/>
<dbReference type="Proteomes" id="UP000245768">
    <property type="component" value="Unassembled WGS sequence"/>
</dbReference>
<keyword evidence="1" id="KW-0732">Signal</keyword>
<evidence type="ECO:0000313" key="2">
    <source>
        <dbReference type="EMBL" id="PWN86913.1"/>
    </source>
</evidence>
<evidence type="ECO:0008006" key="4">
    <source>
        <dbReference type="Google" id="ProtNLM"/>
    </source>
</evidence>
<dbReference type="AlphaFoldDB" id="A0A316YFN2"/>
<dbReference type="InParanoid" id="A0A316YFN2"/>
<feature type="signal peptide" evidence="1">
    <location>
        <begin position="1"/>
        <end position="19"/>
    </location>
</feature>
<name>A0A316YFN2_9BASI</name>
<sequence>MQIKQIVLALPFVASVAKAASTGRGGILIARDDAIRSGLYVREDPPEDKLTCGTAGDAPLAKCKQIVEQRLPIGRSNTCNVGIGGSKNNVLVCAGTDGGDGTDDCCVYASESDQTDDYIYSSIQKVIDGCGAPQNPDKEGGTVNGRFQGSAGNICVADGNACTDCNT</sequence>
<keyword evidence="3" id="KW-1185">Reference proteome</keyword>
<protein>
    <recommendedName>
        <fullName evidence="4">Hydrophobin</fullName>
    </recommendedName>
</protein>
<dbReference type="EMBL" id="KZ819642">
    <property type="protein sequence ID" value="PWN86913.1"/>
    <property type="molecule type" value="Genomic_DNA"/>
</dbReference>
<dbReference type="RefSeq" id="XP_025374111.1">
    <property type="nucleotide sequence ID" value="XM_025525396.1"/>
</dbReference>
<evidence type="ECO:0000256" key="1">
    <source>
        <dbReference type="SAM" id="SignalP"/>
    </source>
</evidence>
<evidence type="ECO:0000313" key="3">
    <source>
        <dbReference type="Proteomes" id="UP000245768"/>
    </source>
</evidence>
<gene>
    <name evidence="2" type="ORF">FA10DRAFT_304782</name>
</gene>
<accession>A0A316YFN2</accession>
<dbReference type="GeneID" id="37047312"/>
<organism evidence="2 3">
    <name type="scientific">Acaromyces ingoldii</name>
    <dbReference type="NCBI Taxonomy" id="215250"/>
    <lineage>
        <taxon>Eukaryota</taxon>
        <taxon>Fungi</taxon>
        <taxon>Dikarya</taxon>
        <taxon>Basidiomycota</taxon>
        <taxon>Ustilaginomycotina</taxon>
        <taxon>Exobasidiomycetes</taxon>
        <taxon>Exobasidiales</taxon>
        <taxon>Cryptobasidiaceae</taxon>
        <taxon>Acaromyces</taxon>
    </lineage>
</organism>
<dbReference type="OrthoDB" id="3347981at2759"/>
<feature type="chain" id="PRO_5016251720" description="Hydrophobin" evidence="1">
    <location>
        <begin position="20"/>
        <end position="167"/>
    </location>
</feature>
<reference evidence="2 3" key="1">
    <citation type="journal article" date="2018" name="Mol. Biol. Evol.">
        <title>Broad Genomic Sampling Reveals a Smut Pathogenic Ancestry of the Fungal Clade Ustilaginomycotina.</title>
        <authorList>
            <person name="Kijpornyongpan T."/>
            <person name="Mondo S.J."/>
            <person name="Barry K."/>
            <person name="Sandor L."/>
            <person name="Lee J."/>
            <person name="Lipzen A."/>
            <person name="Pangilinan J."/>
            <person name="LaButti K."/>
            <person name="Hainaut M."/>
            <person name="Henrissat B."/>
            <person name="Grigoriev I.V."/>
            <person name="Spatafora J.W."/>
            <person name="Aime M.C."/>
        </authorList>
    </citation>
    <scope>NUCLEOTIDE SEQUENCE [LARGE SCALE GENOMIC DNA]</scope>
    <source>
        <strain evidence="2 3">MCA 4198</strain>
    </source>
</reference>